<dbReference type="InterPro" id="IPR021634">
    <property type="entry name" value="DUF3240"/>
</dbReference>
<protein>
    <submittedName>
        <fullName evidence="1">DUF3240 domain-containing protein</fullName>
    </submittedName>
</protein>
<dbReference type="Pfam" id="PF11582">
    <property type="entry name" value="DUF3240"/>
    <property type="match status" value="1"/>
</dbReference>
<dbReference type="RefSeq" id="WP_126784898.1">
    <property type="nucleotide sequence ID" value="NZ_PIQF01000002.1"/>
</dbReference>
<evidence type="ECO:0000313" key="2">
    <source>
        <dbReference type="Proteomes" id="UP000287908"/>
    </source>
</evidence>
<dbReference type="EMBL" id="PIQF01000002">
    <property type="protein sequence ID" value="RUO76175.1"/>
    <property type="molecule type" value="Genomic_DNA"/>
</dbReference>
<dbReference type="OrthoDB" id="5296902at2"/>
<gene>
    <name evidence="1" type="ORF">CWI81_08665</name>
</gene>
<dbReference type="AlphaFoldDB" id="A0A432ZDY0"/>
<dbReference type="Proteomes" id="UP000287908">
    <property type="component" value="Unassembled WGS sequence"/>
</dbReference>
<dbReference type="Gene3D" id="3.30.70.120">
    <property type="match status" value="1"/>
</dbReference>
<name>A0A432ZDY0_9GAMM</name>
<keyword evidence="2" id="KW-1185">Reference proteome</keyword>
<accession>A0A432ZDY0</accession>
<comment type="caution">
    <text evidence="1">The sequence shown here is derived from an EMBL/GenBank/DDBJ whole genome shotgun (WGS) entry which is preliminary data.</text>
</comment>
<evidence type="ECO:0000313" key="1">
    <source>
        <dbReference type="EMBL" id="RUO76175.1"/>
    </source>
</evidence>
<dbReference type="InterPro" id="IPR015867">
    <property type="entry name" value="N-reg_PII/ATP_PRibTrfase_C"/>
</dbReference>
<proteinExistence type="predicted"/>
<reference evidence="1 2" key="1">
    <citation type="journal article" date="2011" name="Front. Microbiol.">
        <title>Genomic signatures of strain selection and enhancement in Bacillus atrophaeus var. globigii, a historical biowarfare simulant.</title>
        <authorList>
            <person name="Gibbons H.S."/>
            <person name="Broomall S.M."/>
            <person name="McNew L.A."/>
            <person name="Daligault H."/>
            <person name="Chapman C."/>
            <person name="Bruce D."/>
            <person name="Karavis M."/>
            <person name="Krepps M."/>
            <person name="McGregor P.A."/>
            <person name="Hong C."/>
            <person name="Park K.H."/>
            <person name="Akmal A."/>
            <person name="Feldman A."/>
            <person name="Lin J.S."/>
            <person name="Chang W.E."/>
            <person name="Higgs B.W."/>
            <person name="Demirev P."/>
            <person name="Lindquist J."/>
            <person name="Liem A."/>
            <person name="Fochler E."/>
            <person name="Read T.D."/>
            <person name="Tapia R."/>
            <person name="Johnson S."/>
            <person name="Bishop-Lilly K.A."/>
            <person name="Detter C."/>
            <person name="Han C."/>
            <person name="Sozhamannan S."/>
            <person name="Rosenzweig C.N."/>
            <person name="Skowronski E.W."/>
        </authorList>
    </citation>
    <scope>NUCLEOTIDE SEQUENCE [LARGE SCALE GENOMIC DNA]</scope>
    <source>
        <strain evidence="1 2">CL-SP19</strain>
    </source>
</reference>
<sequence length="102" mass="11790">MPNKLIKLYFSCEQKVDLVDSLIQLDIISGFSLYAIDGFSRDHERFDISEQIKGSRRMMVAEIICSDDDITTVLKSLSNLHFREPIRYVIQPIENTGHLEDI</sequence>
<organism evidence="1 2">
    <name type="scientific">Idiomarina seosinensis</name>
    <dbReference type="NCBI Taxonomy" id="281739"/>
    <lineage>
        <taxon>Bacteria</taxon>
        <taxon>Pseudomonadati</taxon>
        <taxon>Pseudomonadota</taxon>
        <taxon>Gammaproteobacteria</taxon>
        <taxon>Alteromonadales</taxon>
        <taxon>Idiomarinaceae</taxon>
        <taxon>Idiomarina</taxon>
    </lineage>
</organism>